<dbReference type="GO" id="GO:0098505">
    <property type="term" value="F:G-rich strand telomeric DNA binding"/>
    <property type="evidence" value="ECO:0007669"/>
    <property type="project" value="TreeGrafter"/>
</dbReference>
<dbReference type="GO" id="GO:0032210">
    <property type="term" value="P:regulation of telomere maintenance via telomerase"/>
    <property type="evidence" value="ECO:0007669"/>
    <property type="project" value="TreeGrafter"/>
</dbReference>
<comment type="caution">
    <text evidence="11">The sequence shown here is derived from an EMBL/GenBank/DDBJ whole genome shotgun (WGS) entry which is preliminary data.</text>
</comment>
<reference evidence="11 12" key="1">
    <citation type="journal article" date="2013" name="MBio">
        <title>Genome sequencing of the plant pathogen Taphrina deformans, the causal agent of peach leaf curl.</title>
        <authorList>
            <person name="Cisse O.H."/>
            <person name="Almeida J.M.G.C.F."/>
            <person name="Fonseca A."/>
            <person name="Kumar A.A."/>
            <person name="Salojaervi J."/>
            <person name="Overmyer K."/>
            <person name="Hauser P.M."/>
            <person name="Pagni M."/>
        </authorList>
    </citation>
    <scope>NUCLEOTIDE SEQUENCE [LARGE SCALE GENOMIC DNA]</scope>
    <source>
        <strain evidence="12">PYCC 5710 / ATCC 11124 / CBS 356.35 / IMI 108563 / JCM 9778 / NBRC 8474</strain>
    </source>
</reference>
<gene>
    <name evidence="11" type="ORF">TAPDE_005325</name>
</gene>
<sequence length="577" mass="65350">MATDMITRPIAEHYASLRGFSLISDMGAKGQFVDLIAVVANFTEIKPTRGTDMSRALIVCDPSAALPSTGLLAQFYMPSAADLPRPAEGSVIILKQFKTFEYRGGLQIWSNNNSSWIIMDPNGSIILSKSKKQVIEPTNEVRIYLKRLADWWKTRSGRSANLQVDVPQNVNSISAHSTGRPTITLKEVKEGRFYDVYGYVVKTFPSRENAFTLYVTDYTTNDLLHDYTYGESKWAGPFGQRTMQVTLWDAHAHYARAHVHENHYVYLRNLQGKRGDSGRLEGAVRGDRANPSKVNVILIQPDDPRVKSIKLRRAQYESTWRLQKEKLEEEYLINASADRLLQLTPPTSVNPNLDTSYSQVPLTTVGDILEPPYIPQAERVEGPGGRKRPHKYRTVGRIIDFWPSDLRDFSRPYCMSCQATYVPAQMPTIVQSPDQYREQCTLCNAPRDDDDPDTYEISFTLLIEGQDSVCMPIIFSGEDVETLLGSEIVPCNLHLPENSMMLNRLRERLFLLWGNLEESFNAPLIKKQKNNAGTSMNHQPQSLMWNEICVMEYWLNEAAGQAGWGGRRFKGFGMALT</sequence>
<evidence type="ECO:0000256" key="4">
    <source>
        <dbReference type="ARBA" id="ARBA00015253"/>
    </source>
</evidence>
<evidence type="ECO:0000256" key="6">
    <source>
        <dbReference type="ARBA" id="ARBA00022895"/>
    </source>
</evidence>
<dbReference type="FunFam" id="2.40.50.140:FF:000303">
    <property type="entry name" value="Protection of telomeres protein 1"/>
    <property type="match status" value="1"/>
</dbReference>
<dbReference type="AlphaFoldDB" id="R4XGA7"/>
<dbReference type="Gene3D" id="2.40.50.140">
    <property type="entry name" value="Nucleic acid-binding proteins"/>
    <property type="match status" value="2"/>
</dbReference>
<dbReference type="InterPro" id="IPR032042">
    <property type="entry name" value="POT1PC"/>
</dbReference>
<evidence type="ECO:0000313" key="11">
    <source>
        <dbReference type="EMBL" id="CCG84790.1"/>
    </source>
</evidence>
<dbReference type="Pfam" id="PF02765">
    <property type="entry name" value="POT1"/>
    <property type="match status" value="1"/>
</dbReference>
<evidence type="ECO:0000259" key="10">
    <source>
        <dbReference type="Pfam" id="PF16686"/>
    </source>
</evidence>
<evidence type="ECO:0000256" key="3">
    <source>
        <dbReference type="ARBA" id="ARBA00008442"/>
    </source>
</evidence>
<dbReference type="GO" id="GO:0010521">
    <property type="term" value="F:telomerase inhibitor activity"/>
    <property type="evidence" value="ECO:0007669"/>
    <property type="project" value="TreeGrafter"/>
</dbReference>
<dbReference type="InterPro" id="IPR012340">
    <property type="entry name" value="NA-bd_OB-fold"/>
</dbReference>
<dbReference type="PANTHER" id="PTHR14513:SF0">
    <property type="entry name" value="PROTECTION OF TELOMERES PROTEIN 1"/>
    <property type="match status" value="1"/>
</dbReference>
<feature type="domain" description="Protection of telomeres protein 1 ssDNA-binding" evidence="10">
    <location>
        <begin position="185"/>
        <end position="318"/>
    </location>
</feature>
<evidence type="ECO:0000256" key="7">
    <source>
        <dbReference type="ARBA" id="ARBA00023125"/>
    </source>
</evidence>
<proteinExistence type="inferred from homology"/>
<protein>
    <recommendedName>
        <fullName evidence="4">Protection of telomeres protein 1</fullName>
    </recommendedName>
</protein>
<dbReference type="PANTHER" id="PTHR14513">
    <property type="entry name" value="PROTECTION OF TELOMERES 1"/>
    <property type="match status" value="1"/>
</dbReference>
<dbReference type="InterPro" id="IPR028389">
    <property type="entry name" value="POT1"/>
</dbReference>
<evidence type="ECO:0000256" key="8">
    <source>
        <dbReference type="ARBA" id="ARBA00023242"/>
    </source>
</evidence>
<accession>R4XGA7</accession>
<dbReference type="Proteomes" id="UP000013776">
    <property type="component" value="Unassembled WGS sequence"/>
</dbReference>
<dbReference type="SUPFAM" id="SSF50249">
    <property type="entry name" value="Nucleic acid-binding proteins"/>
    <property type="match status" value="2"/>
</dbReference>
<comment type="similarity">
    <text evidence="3">Belongs to the telombin family.</text>
</comment>
<dbReference type="GO" id="GO:0016233">
    <property type="term" value="P:telomere capping"/>
    <property type="evidence" value="ECO:0007669"/>
    <property type="project" value="TreeGrafter"/>
</dbReference>
<dbReference type="STRING" id="1097556.R4XGA7"/>
<keyword evidence="7" id="KW-0238">DNA-binding</keyword>
<keyword evidence="5" id="KW-0158">Chromosome</keyword>
<dbReference type="GO" id="GO:0000783">
    <property type="term" value="C:nuclear telomere cap complex"/>
    <property type="evidence" value="ECO:0007669"/>
    <property type="project" value="TreeGrafter"/>
</dbReference>
<evidence type="ECO:0000256" key="2">
    <source>
        <dbReference type="ARBA" id="ARBA00004574"/>
    </source>
</evidence>
<comment type="subcellular location">
    <subcellularLocation>
        <location evidence="2">Chromosome</location>
        <location evidence="2">Telomere</location>
    </subcellularLocation>
    <subcellularLocation>
        <location evidence="1">Nucleus</location>
    </subcellularLocation>
</comment>
<dbReference type="EMBL" id="CAHR02000307">
    <property type="protein sequence ID" value="CCG84790.1"/>
    <property type="molecule type" value="Genomic_DNA"/>
</dbReference>
<keyword evidence="6" id="KW-0779">Telomere</keyword>
<dbReference type="InterPro" id="IPR011564">
    <property type="entry name" value="Telomer_end-bd_POT1/Cdc13"/>
</dbReference>
<evidence type="ECO:0000259" key="9">
    <source>
        <dbReference type="Pfam" id="PF02765"/>
    </source>
</evidence>
<evidence type="ECO:0000256" key="1">
    <source>
        <dbReference type="ARBA" id="ARBA00004123"/>
    </source>
</evidence>
<evidence type="ECO:0000256" key="5">
    <source>
        <dbReference type="ARBA" id="ARBA00022454"/>
    </source>
</evidence>
<keyword evidence="8" id="KW-0539">Nucleus</keyword>
<dbReference type="OrthoDB" id="2186770at2759"/>
<dbReference type="Pfam" id="PF16686">
    <property type="entry name" value="POT1PC"/>
    <property type="match status" value="1"/>
</dbReference>
<dbReference type="eggNOG" id="KOG4757">
    <property type="taxonomic scope" value="Eukaryota"/>
</dbReference>
<feature type="domain" description="Telomeric single stranded DNA binding POT1/Cdc13" evidence="9">
    <location>
        <begin position="25"/>
        <end position="124"/>
    </location>
</feature>
<organism evidence="11 12">
    <name type="scientific">Taphrina deformans (strain PYCC 5710 / ATCC 11124 / CBS 356.35 / IMI 108563 / JCM 9778 / NBRC 8474)</name>
    <name type="common">Peach leaf curl fungus</name>
    <name type="synonym">Lalaria deformans</name>
    <dbReference type="NCBI Taxonomy" id="1097556"/>
    <lineage>
        <taxon>Eukaryota</taxon>
        <taxon>Fungi</taxon>
        <taxon>Dikarya</taxon>
        <taxon>Ascomycota</taxon>
        <taxon>Taphrinomycotina</taxon>
        <taxon>Taphrinomycetes</taxon>
        <taxon>Taphrinales</taxon>
        <taxon>Taphrinaceae</taxon>
        <taxon>Taphrina</taxon>
    </lineage>
</organism>
<dbReference type="VEuPathDB" id="FungiDB:TAPDE_005325"/>
<keyword evidence="12" id="KW-1185">Reference proteome</keyword>
<evidence type="ECO:0000313" key="12">
    <source>
        <dbReference type="Proteomes" id="UP000013776"/>
    </source>
</evidence>
<name>R4XGA7_TAPDE</name>